<gene>
    <name evidence="5" type="primary">107367255</name>
    <name evidence="4" type="synonym">UGT201B2</name>
</gene>
<keyword evidence="6" id="KW-1185">Reference proteome</keyword>
<dbReference type="InterPro" id="IPR035595">
    <property type="entry name" value="UDP_glycos_trans_CS"/>
</dbReference>
<comment type="similarity">
    <text evidence="2">Belongs to the UDP-glycosyltransferase family.</text>
</comment>
<reference evidence="4" key="2">
    <citation type="journal article" date="2014" name="Insect Biochem. Mol. Biol.">
        <title>Bacterial origin of a diverse family of UDP-glycosyltransferase genes in the Tetranychus urticae genome.</title>
        <authorList>
            <person name="Ahn S.J."/>
            <person name="Dermauw W."/>
            <person name="Wybouw N."/>
            <person name="Heckel D.G."/>
            <person name="Van Leeuwen T."/>
        </authorList>
    </citation>
    <scope>NUCLEOTIDE SEQUENCE</scope>
</reference>
<comment type="subcellular location">
    <subcellularLocation>
        <location evidence="2">Membrane</location>
        <topology evidence="2">Single-pass membrane protein</topology>
    </subcellularLocation>
</comment>
<dbReference type="GeneID" id="107367255"/>
<dbReference type="AlphaFoldDB" id="T1JR57"/>
<comment type="catalytic activity">
    <reaction evidence="2">
        <text>glucuronate acceptor + UDP-alpha-D-glucuronate = acceptor beta-D-glucuronoside + UDP + H(+)</text>
        <dbReference type="Rhea" id="RHEA:21032"/>
        <dbReference type="ChEBI" id="CHEBI:15378"/>
        <dbReference type="ChEBI" id="CHEBI:58052"/>
        <dbReference type="ChEBI" id="CHEBI:58223"/>
        <dbReference type="ChEBI" id="CHEBI:132367"/>
        <dbReference type="ChEBI" id="CHEBI:132368"/>
        <dbReference type="EC" id="2.4.1.17"/>
    </reaction>
</comment>
<dbReference type="Pfam" id="PF04101">
    <property type="entry name" value="Glyco_tran_28_C"/>
    <property type="match status" value="1"/>
</dbReference>
<dbReference type="PANTHER" id="PTHR48050:SF13">
    <property type="entry name" value="STEROL 3-BETA-GLUCOSYLTRANSFERASE UGT80A2"/>
    <property type="match status" value="1"/>
</dbReference>
<dbReference type="GO" id="GO:0016020">
    <property type="term" value="C:membrane"/>
    <property type="evidence" value="ECO:0007669"/>
    <property type="project" value="UniProtKB-SubCell"/>
</dbReference>
<evidence type="ECO:0000256" key="1">
    <source>
        <dbReference type="ARBA" id="ARBA00022679"/>
    </source>
</evidence>
<evidence type="ECO:0000256" key="2">
    <source>
        <dbReference type="RuleBase" id="RU362059"/>
    </source>
</evidence>
<dbReference type="RefSeq" id="NP_001310079.1">
    <property type="nucleotide sequence ID" value="NM_001323150.1"/>
</dbReference>
<reference evidence="5" key="4">
    <citation type="submission" date="2015-06" db="UniProtKB">
        <authorList>
            <consortium name="EnsemblMetazoa"/>
        </authorList>
    </citation>
    <scope>IDENTIFICATION</scope>
</reference>
<dbReference type="EnsemblMetazoa" id="tetur01g05700.1">
    <property type="protein sequence ID" value="tetur01g05700.1"/>
    <property type="gene ID" value="tetur01g05700"/>
</dbReference>
<evidence type="ECO:0000313" key="6">
    <source>
        <dbReference type="Proteomes" id="UP000015104"/>
    </source>
</evidence>
<reference evidence="4" key="3">
    <citation type="submission" date="2014-03" db="EMBL/GenBank/DDBJ databases">
        <authorList>
            <person name="Ahn S.-J."/>
            <person name="Dermauw W."/>
            <person name="Wybouw N."/>
            <person name="Heckel D.G."/>
            <person name="Van Leeuwen T."/>
        </authorList>
    </citation>
    <scope>NUCLEOTIDE SEQUENCE</scope>
</reference>
<dbReference type="InterPro" id="IPR007235">
    <property type="entry name" value="Glyco_trans_28_C"/>
</dbReference>
<accession>T1JR57</accession>
<sequence length="443" mass="51097">MPSYRFLVTAIDAAGHINSILGFSEGLKAAGHEVCCVHREKYRHMFVEKGFSFISFDETLWNVNLDEIKLSWLDVLADKFRKDPVKRFLTKSPNEDEAFKNRSVHYDLINQALDRIISDESVKFDAIIVDFVSPSPPLYKNPILWFPICSLNPLVLYPSGPPPFSGYSVNSDKSNWDEFRKIYREAHAKFIEAVNTDLDAAGLKEARFDPLRYVDHPQTIGFYHYPAGLDYTECGPIESNWHRVESFIRQPDSNMDFVMPEQLRDKPGKLIYFSLGSLGSADLMMLQKFIDILAKSPHKFIISKGPRGDQLKLADNMWGENFVNQLEVIQSVDLVITHGGNNTFMETLYYGKPMIVFPYFYDQFDNAQRVVDKKIGFRVNPYDLDEDYFLDCIEKVFADKEIKNRVEAISQSMRNSNTLAEAIKMIEKQIERKKHLYVKTVSV</sequence>
<reference evidence="6" key="1">
    <citation type="submission" date="2011-08" db="EMBL/GenBank/DDBJ databases">
        <authorList>
            <person name="Rombauts S."/>
        </authorList>
    </citation>
    <scope>NUCLEOTIDE SEQUENCE</scope>
    <source>
        <strain evidence="6">London</strain>
    </source>
</reference>
<dbReference type="PROSITE" id="PS00375">
    <property type="entry name" value="UDPGT"/>
    <property type="match status" value="1"/>
</dbReference>
<keyword evidence="2" id="KW-0328">Glycosyltransferase</keyword>
<dbReference type="InterPro" id="IPR050426">
    <property type="entry name" value="Glycosyltransferase_28"/>
</dbReference>
<dbReference type="SUPFAM" id="SSF53756">
    <property type="entry name" value="UDP-Glycosyltransferase/glycogen phosphorylase"/>
    <property type="match status" value="1"/>
</dbReference>
<dbReference type="EC" id="2.4.1.17" evidence="2"/>
<dbReference type="eggNOG" id="KOG1192">
    <property type="taxonomic scope" value="Eukaryota"/>
</dbReference>
<protein>
    <recommendedName>
        <fullName evidence="2">UDP-glucuronosyltransferase</fullName>
        <ecNumber evidence="2">2.4.1.17</ecNumber>
    </recommendedName>
</protein>
<evidence type="ECO:0000313" key="5">
    <source>
        <dbReference type="EnsemblMetazoa" id="tetur01g05700.1"/>
    </source>
</evidence>
<dbReference type="InterPro" id="IPR002213">
    <property type="entry name" value="UDP_glucos_trans"/>
</dbReference>
<dbReference type="Proteomes" id="UP000015104">
    <property type="component" value="Unassembled WGS sequence"/>
</dbReference>
<dbReference type="EMBL" id="CAEY01000445">
    <property type="status" value="NOT_ANNOTATED_CDS"/>
    <property type="molecule type" value="Genomic_DNA"/>
</dbReference>
<dbReference type="Gene3D" id="3.40.50.2000">
    <property type="entry name" value="Glycogen Phosphorylase B"/>
    <property type="match status" value="2"/>
</dbReference>
<dbReference type="KEGG" id="tut:107367255"/>
<dbReference type="OrthoDB" id="5835829at2759"/>
<proteinExistence type="evidence at transcript level"/>
<dbReference type="HOGENOM" id="CLU_000537_0_0_1"/>
<organism evidence="5 6">
    <name type="scientific">Tetranychus urticae</name>
    <name type="common">Two-spotted spider mite</name>
    <dbReference type="NCBI Taxonomy" id="32264"/>
    <lineage>
        <taxon>Eukaryota</taxon>
        <taxon>Metazoa</taxon>
        <taxon>Ecdysozoa</taxon>
        <taxon>Arthropoda</taxon>
        <taxon>Chelicerata</taxon>
        <taxon>Arachnida</taxon>
        <taxon>Acari</taxon>
        <taxon>Acariformes</taxon>
        <taxon>Trombidiformes</taxon>
        <taxon>Prostigmata</taxon>
        <taxon>Eleutherengona</taxon>
        <taxon>Raphignathae</taxon>
        <taxon>Tetranychoidea</taxon>
        <taxon>Tetranychidae</taxon>
        <taxon>Tetranychus</taxon>
    </lineage>
</organism>
<dbReference type="EMBL" id="KJ584721">
    <property type="protein sequence ID" value="AHX56849.1"/>
    <property type="molecule type" value="mRNA"/>
</dbReference>
<dbReference type="GO" id="GO:0015020">
    <property type="term" value="F:glucuronosyltransferase activity"/>
    <property type="evidence" value="ECO:0007669"/>
    <property type="project" value="UniProtKB-EC"/>
</dbReference>
<keyword evidence="1 2" id="KW-0808">Transferase</keyword>
<evidence type="ECO:0000313" key="4">
    <source>
        <dbReference type="EMBL" id="AHX56849.1"/>
    </source>
</evidence>
<name>T1JR57_TETUR</name>
<dbReference type="CDD" id="cd03784">
    <property type="entry name" value="GT1_Gtf-like"/>
    <property type="match status" value="1"/>
</dbReference>
<dbReference type="PANTHER" id="PTHR48050">
    <property type="entry name" value="STEROL 3-BETA-GLUCOSYLTRANSFERASE"/>
    <property type="match status" value="1"/>
</dbReference>
<evidence type="ECO:0000259" key="3">
    <source>
        <dbReference type="Pfam" id="PF04101"/>
    </source>
</evidence>
<feature type="domain" description="Glycosyl transferase family 28 C-terminal" evidence="3">
    <location>
        <begin position="322"/>
        <end position="406"/>
    </location>
</feature>